<reference evidence="1 2" key="1">
    <citation type="submission" date="2024-03" db="EMBL/GenBank/DDBJ databases">
        <title>Reference genomes for the five species model microbial community.</title>
        <authorList>
            <person name="Padfield D."/>
        </authorList>
    </citation>
    <scope>NUCLEOTIDE SEQUENCE [LARGE SCALE GENOMIC DNA]</scope>
    <source>
        <strain evidence="1 2">AB1</strain>
    </source>
</reference>
<evidence type="ECO:0000313" key="1">
    <source>
        <dbReference type="EMBL" id="MEJ5902975.1"/>
    </source>
</evidence>
<organism evidence="1 2">
    <name type="scientific">Ochrobactrum teleogrylli</name>
    <dbReference type="NCBI Taxonomy" id="2479765"/>
    <lineage>
        <taxon>Bacteria</taxon>
        <taxon>Pseudomonadati</taxon>
        <taxon>Pseudomonadota</taxon>
        <taxon>Alphaproteobacteria</taxon>
        <taxon>Hyphomicrobiales</taxon>
        <taxon>Brucellaceae</taxon>
        <taxon>Brucella/Ochrobactrum group</taxon>
        <taxon>Ochrobactrum</taxon>
    </lineage>
</organism>
<sequence>MPSNSFQRRVWQWIVACFPESAHRDIGERNHRFLEEALELAQANGCTKEEAYQLVGYVFDRPSGDPRQEAGGVMVTLAALCNAVEIDMNDAGELELDRNWARIDRIRQKQAAKPHGSALPQ</sequence>
<dbReference type="AlphaFoldDB" id="A0ABD5K4B2"/>
<dbReference type="SUPFAM" id="SSF101386">
    <property type="entry name" value="all-alpha NTP pyrophosphatases"/>
    <property type="match status" value="1"/>
</dbReference>
<accession>A0ABD5K4B2</accession>
<dbReference type="EMBL" id="JBBHKQ010000003">
    <property type="protein sequence ID" value="MEJ5902975.1"/>
    <property type="molecule type" value="Genomic_DNA"/>
</dbReference>
<evidence type="ECO:0008006" key="3">
    <source>
        <dbReference type="Google" id="ProtNLM"/>
    </source>
</evidence>
<proteinExistence type="predicted"/>
<comment type="caution">
    <text evidence="1">The sequence shown here is derived from an EMBL/GenBank/DDBJ whole genome shotgun (WGS) entry which is preliminary data.</text>
</comment>
<protein>
    <recommendedName>
        <fullName evidence="3">NTP pyrophosphohydrolase MazG putative catalytic core domain-containing protein</fullName>
    </recommendedName>
</protein>
<evidence type="ECO:0000313" key="2">
    <source>
        <dbReference type="Proteomes" id="UP001362311"/>
    </source>
</evidence>
<name>A0ABD5K4B2_9HYPH</name>
<dbReference type="Proteomes" id="UP001362311">
    <property type="component" value="Unassembled WGS sequence"/>
</dbReference>
<gene>
    <name evidence="1" type="ORF">WIX40_23125</name>
</gene>
<dbReference type="RefSeq" id="WP_182506591.1">
    <property type="nucleotide sequence ID" value="NZ_JBBHKQ010000003.1"/>
</dbReference>